<evidence type="ECO:0000256" key="1">
    <source>
        <dbReference type="ARBA" id="ARBA00005485"/>
    </source>
</evidence>
<dbReference type="GO" id="GO:0009904">
    <property type="term" value="P:chloroplast accumulation movement"/>
    <property type="evidence" value="ECO:0007669"/>
    <property type="project" value="TreeGrafter"/>
</dbReference>
<dbReference type="PANTHER" id="PTHR32054:SF2">
    <property type="entry name" value="PROTEIN PLASTID MOVEMENT IMPAIRED 2"/>
    <property type="match status" value="1"/>
</dbReference>
<protein>
    <recommendedName>
        <fullName evidence="6">Protein PLASTID MOVEMENT IMPAIRED 2</fullName>
    </recommendedName>
</protein>
<dbReference type="GO" id="GO:0009903">
    <property type="term" value="P:chloroplast avoidance movement"/>
    <property type="evidence" value="ECO:0007669"/>
    <property type="project" value="TreeGrafter"/>
</dbReference>
<reference evidence="4 5" key="1">
    <citation type="submission" date="2020-08" db="EMBL/GenBank/DDBJ databases">
        <title>Plant Genome Project.</title>
        <authorList>
            <person name="Zhang R.-G."/>
        </authorList>
    </citation>
    <scope>NUCLEOTIDE SEQUENCE [LARGE SCALE GENOMIC DNA]</scope>
    <source>
        <tissue evidence="4">Rhizome</tissue>
    </source>
</reference>
<feature type="region of interest" description="Disordered" evidence="3">
    <location>
        <begin position="562"/>
        <end position="638"/>
    </location>
</feature>
<name>A0A8J5FNA0_ZINOF</name>
<dbReference type="EMBL" id="JACMSC010000014">
    <property type="protein sequence ID" value="KAG6490508.1"/>
    <property type="molecule type" value="Genomic_DNA"/>
</dbReference>
<keyword evidence="2" id="KW-0175">Coiled coil</keyword>
<proteinExistence type="inferred from homology"/>
<keyword evidence="5" id="KW-1185">Reference proteome</keyword>
<organism evidence="4 5">
    <name type="scientific">Zingiber officinale</name>
    <name type="common">Ginger</name>
    <name type="synonym">Amomum zingiber</name>
    <dbReference type="NCBI Taxonomy" id="94328"/>
    <lineage>
        <taxon>Eukaryota</taxon>
        <taxon>Viridiplantae</taxon>
        <taxon>Streptophyta</taxon>
        <taxon>Embryophyta</taxon>
        <taxon>Tracheophyta</taxon>
        <taxon>Spermatophyta</taxon>
        <taxon>Magnoliopsida</taxon>
        <taxon>Liliopsida</taxon>
        <taxon>Zingiberales</taxon>
        <taxon>Zingiberaceae</taxon>
        <taxon>Zingiber</taxon>
    </lineage>
</organism>
<feature type="region of interest" description="Disordered" evidence="3">
    <location>
        <begin position="145"/>
        <end position="167"/>
    </location>
</feature>
<dbReference type="PANTHER" id="PTHR32054">
    <property type="entry name" value="HEAVY CHAIN, PUTATIVE, EXPRESSED-RELATED-RELATED"/>
    <property type="match status" value="1"/>
</dbReference>
<comment type="caution">
    <text evidence="4">The sequence shown here is derived from an EMBL/GenBank/DDBJ whole genome shotgun (WGS) entry which is preliminary data.</text>
</comment>
<accession>A0A8J5FNA0</accession>
<comment type="similarity">
    <text evidence="1">Belongs to the WEB family.</text>
</comment>
<feature type="compositionally biased region" description="Basic and acidic residues" evidence="3">
    <location>
        <begin position="562"/>
        <end position="585"/>
    </location>
</feature>
<dbReference type="Pfam" id="PF05701">
    <property type="entry name" value="WEMBL"/>
    <property type="match status" value="1"/>
</dbReference>
<dbReference type="AlphaFoldDB" id="A0A8J5FNA0"/>
<evidence type="ECO:0000256" key="2">
    <source>
        <dbReference type="ARBA" id="ARBA00023054"/>
    </source>
</evidence>
<sequence>MGSRRGTKHSYKEGLRHEVEDGEGREDLPSFGGTTAQGKGQLLAGGQSDRIRLLLQMDEPSQPEAVGSVKAAISLFGERIRSRKQEKLSSQVFPQEDLPSKTKEFLQAKANIGRLNDIKSSAEREKARAESKLLRVRNVAKELASEIEESNARRSEMQSVSKSSRVEEELQYSRVMQELGQAKRELSSLKLDVASALEAKAKAEKEIEVSGCKAASYTRSIAELQRKIDEADEEHVLVELARIEAEKERREIEERRRTEADLFATEIETAKKRIEELRRELHRSKELEMKLKVTNTDVNVLQREMELVRAMERNYRAESIAKSNNKRREQDSALQSAEAELKAAKQELASIKEVSFQLMVSMDTIREELRHISEEINKLQKLEKKAETDIQHLNAKLAKAKSLLEAATMADERSKSIVTDLSSALQQMQRETVAANEEKQQTDEDIKTIRDEIGKVESDVDSGSEKLQAAMRELEAVKASEVKALRKLRDVAHKAMRSRAVSISRVSTMTISKSEFEYLNQQATAAQEVAAKKVEAARAWVEALEAREKEILLKTETVERDITESKGEERSSIVQDREMDELREKEEEDNGGHAQSAVEKPRKTMRESSAVASSRRSKATRLSTSSAARNARSPSFTIKRKKIIPNLFKLLGDQKNRQHK</sequence>
<dbReference type="GO" id="GO:0005829">
    <property type="term" value="C:cytosol"/>
    <property type="evidence" value="ECO:0007669"/>
    <property type="project" value="TreeGrafter"/>
</dbReference>
<evidence type="ECO:0000256" key="3">
    <source>
        <dbReference type="SAM" id="MobiDB-lite"/>
    </source>
</evidence>
<gene>
    <name evidence="4" type="ORF">ZIOFF_051806</name>
</gene>
<feature type="region of interest" description="Disordered" evidence="3">
    <location>
        <begin position="1"/>
        <end position="43"/>
    </location>
</feature>
<feature type="compositionally biased region" description="Basic and acidic residues" evidence="3">
    <location>
        <begin position="145"/>
        <end position="156"/>
    </location>
</feature>
<dbReference type="InterPro" id="IPR008545">
    <property type="entry name" value="Web"/>
</dbReference>
<evidence type="ECO:0008006" key="6">
    <source>
        <dbReference type="Google" id="ProtNLM"/>
    </source>
</evidence>
<evidence type="ECO:0000313" key="4">
    <source>
        <dbReference type="EMBL" id="KAG6490508.1"/>
    </source>
</evidence>
<dbReference type="Gene3D" id="1.10.287.1490">
    <property type="match status" value="1"/>
</dbReference>
<feature type="compositionally biased region" description="Polar residues" evidence="3">
    <location>
        <begin position="620"/>
        <end position="636"/>
    </location>
</feature>
<feature type="compositionally biased region" description="Basic and acidic residues" evidence="3">
    <location>
        <begin position="10"/>
        <end position="19"/>
    </location>
</feature>
<evidence type="ECO:0000313" key="5">
    <source>
        <dbReference type="Proteomes" id="UP000734854"/>
    </source>
</evidence>
<dbReference type="Proteomes" id="UP000734854">
    <property type="component" value="Unassembled WGS sequence"/>
</dbReference>